<dbReference type="GO" id="GO:0000917">
    <property type="term" value="P:division septum assembly"/>
    <property type="evidence" value="ECO:0007669"/>
    <property type="project" value="UniProtKB-KW"/>
</dbReference>
<dbReference type="GO" id="GO:0005829">
    <property type="term" value="C:cytosol"/>
    <property type="evidence" value="ECO:0007669"/>
    <property type="project" value="TreeGrafter"/>
</dbReference>
<dbReference type="InterPro" id="IPR006073">
    <property type="entry name" value="GTP-bd"/>
</dbReference>
<keyword evidence="5 10" id="KW-0547">Nucleotide-binding</keyword>
<dbReference type="AlphaFoldDB" id="I3YE29"/>
<dbReference type="KEGG" id="tvi:Thivi_3377"/>
<evidence type="ECO:0000256" key="6">
    <source>
        <dbReference type="ARBA" id="ARBA00022842"/>
    </source>
</evidence>
<dbReference type="InterPro" id="IPR027417">
    <property type="entry name" value="P-loop_NTPase"/>
</dbReference>
<evidence type="ECO:0000256" key="1">
    <source>
        <dbReference type="ARBA" id="ARBA00001946"/>
    </source>
</evidence>
<keyword evidence="6" id="KW-0460">Magnesium</keyword>
<evidence type="ECO:0000259" key="11">
    <source>
        <dbReference type="PROSITE" id="PS51706"/>
    </source>
</evidence>
<dbReference type="PROSITE" id="PS51706">
    <property type="entry name" value="G_ENGB"/>
    <property type="match status" value="1"/>
</dbReference>
<comment type="similarity">
    <text evidence="2 10">Belongs to the TRAFAC class TrmE-Era-EngA-EngB-Septin-like GTPase superfamily. EngB GTPase family.</text>
</comment>
<dbReference type="InterPro" id="IPR030393">
    <property type="entry name" value="G_ENGB_dom"/>
</dbReference>
<dbReference type="NCBIfam" id="TIGR03598">
    <property type="entry name" value="GTPase_YsxC"/>
    <property type="match status" value="1"/>
</dbReference>
<dbReference type="eggNOG" id="COG0218">
    <property type="taxonomic scope" value="Bacteria"/>
</dbReference>
<evidence type="ECO:0000313" key="13">
    <source>
        <dbReference type="Proteomes" id="UP000006062"/>
    </source>
</evidence>
<evidence type="ECO:0000256" key="7">
    <source>
        <dbReference type="ARBA" id="ARBA00023134"/>
    </source>
</evidence>
<evidence type="ECO:0000256" key="2">
    <source>
        <dbReference type="ARBA" id="ARBA00009638"/>
    </source>
</evidence>
<evidence type="ECO:0000313" key="12">
    <source>
        <dbReference type="EMBL" id="AFL75247.1"/>
    </source>
</evidence>
<dbReference type="STRING" id="765911.Thivi_3377"/>
<accession>I3YE29</accession>
<dbReference type="PANTHER" id="PTHR11649">
    <property type="entry name" value="MSS1/TRME-RELATED GTP-BINDING PROTEIN"/>
    <property type="match status" value="1"/>
</dbReference>
<comment type="cofactor">
    <cofactor evidence="1">
        <name>Mg(2+)</name>
        <dbReference type="ChEBI" id="CHEBI:18420"/>
    </cofactor>
</comment>
<dbReference type="Pfam" id="PF01926">
    <property type="entry name" value="MMR_HSR1"/>
    <property type="match status" value="1"/>
</dbReference>
<keyword evidence="9 10" id="KW-0131">Cell cycle</keyword>
<evidence type="ECO:0000256" key="9">
    <source>
        <dbReference type="ARBA" id="ARBA00023306"/>
    </source>
</evidence>
<evidence type="ECO:0000256" key="5">
    <source>
        <dbReference type="ARBA" id="ARBA00022741"/>
    </source>
</evidence>
<keyword evidence="7 10" id="KW-0342">GTP-binding</keyword>
<keyword evidence="13" id="KW-1185">Reference proteome</keyword>
<keyword evidence="8 10" id="KW-0717">Septation</keyword>
<keyword evidence="3 10" id="KW-0132">Cell division</keyword>
<dbReference type="CDD" id="cd01876">
    <property type="entry name" value="YihA_EngB"/>
    <property type="match status" value="1"/>
</dbReference>
<dbReference type="InterPro" id="IPR019987">
    <property type="entry name" value="GTP-bd_ribosome_bio_YsxC"/>
</dbReference>
<name>I3YE29_THIV6</name>
<evidence type="ECO:0000256" key="8">
    <source>
        <dbReference type="ARBA" id="ARBA00023210"/>
    </source>
</evidence>
<protein>
    <recommendedName>
        <fullName evidence="10">Probable GTP-binding protein EngB</fullName>
    </recommendedName>
</protein>
<keyword evidence="4" id="KW-0479">Metal-binding</keyword>
<dbReference type="PANTHER" id="PTHR11649:SF13">
    <property type="entry name" value="ENGB-TYPE G DOMAIN-CONTAINING PROTEIN"/>
    <property type="match status" value="1"/>
</dbReference>
<evidence type="ECO:0000256" key="4">
    <source>
        <dbReference type="ARBA" id="ARBA00022723"/>
    </source>
</evidence>
<organism evidence="12 13">
    <name type="scientific">Thiocystis violascens (strain ATCC 17096 / DSM 198 / 6111)</name>
    <name type="common">Chromatium violascens</name>
    <dbReference type="NCBI Taxonomy" id="765911"/>
    <lineage>
        <taxon>Bacteria</taxon>
        <taxon>Pseudomonadati</taxon>
        <taxon>Pseudomonadota</taxon>
        <taxon>Gammaproteobacteria</taxon>
        <taxon>Chromatiales</taxon>
        <taxon>Chromatiaceae</taxon>
        <taxon>Thiocystis</taxon>
    </lineage>
</organism>
<reference evidence="12 13" key="1">
    <citation type="submission" date="2012-06" db="EMBL/GenBank/DDBJ databases">
        <title>Complete sequence of Thiocystis violascens DSM 198.</title>
        <authorList>
            <consortium name="US DOE Joint Genome Institute"/>
            <person name="Lucas S."/>
            <person name="Han J."/>
            <person name="Lapidus A."/>
            <person name="Cheng J.-F."/>
            <person name="Goodwin L."/>
            <person name="Pitluck S."/>
            <person name="Peters L."/>
            <person name="Ovchinnikova G."/>
            <person name="Teshima H."/>
            <person name="Detter J.C."/>
            <person name="Han C."/>
            <person name="Tapia R."/>
            <person name="Land M."/>
            <person name="Hauser L."/>
            <person name="Kyrpides N."/>
            <person name="Ivanova N."/>
            <person name="Pagani I."/>
            <person name="Vogl K."/>
            <person name="Liu Z."/>
            <person name="Frigaard N.-U."/>
            <person name="Bryant D."/>
            <person name="Woyke T."/>
        </authorList>
    </citation>
    <scope>NUCLEOTIDE SEQUENCE [LARGE SCALE GENOMIC DNA]</scope>
    <source>
        <strain evidence="13">ATCC 17096 / DSM 198 / 6111</strain>
    </source>
</reference>
<feature type="domain" description="EngB-type G" evidence="11">
    <location>
        <begin position="26"/>
        <end position="200"/>
    </location>
</feature>
<dbReference type="SUPFAM" id="SSF52540">
    <property type="entry name" value="P-loop containing nucleoside triphosphate hydrolases"/>
    <property type="match status" value="1"/>
</dbReference>
<comment type="function">
    <text evidence="10">Necessary for normal cell division and for the maintenance of normal septation.</text>
</comment>
<dbReference type="GO" id="GO:0005525">
    <property type="term" value="F:GTP binding"/>
    <property type="evidence" value="ECO:0007669"/>
    <property type="project" value="UniProtKB-UniRule"/>
</dbReference>
<sequence>MQMNPFYQRAHFLTAATRLDQTPADSGREVAFAGRSNAGKSSAINTLCHQKSLARTSKTPGRTQQIIFFELDAERRLVDLPGYGYAKVSEAIKLQWQQHLANYLEYRRSLAGLVIVMDIRHPLTEFDRRMLDWGRRGERSILLLLTKADKLKRGAAQATRLAVEREVANDDGRVAVRLFSALERQGVETVQGLLDRWLEVPDPNLVDSAADSVTGIGSSRS</sequence>
<dbReference type="GO" id="GO:0046872">
    <property type="term" value="F:metal ion binding"/>
    <property type="evidence" value="ECO:0007669"/>
    <property type="project" value="UniProtKB-KW"/>
</dbReference>
<dbReference type="Gene3D" id="3.40.50.300">
    <property type="entry name" value="P-loop containing nucleotide triphosphate hydrolases"/>
    <property type="match status" value="1"/>
</dbReference>
<evidence type="ECO:0000256" key="3">
    <source>
        <dbReference type="ARBA" id="ARBA00022618"/>
    </source>
</evidence>
<gene>
    <name evidence="10" type="primary">engB</name>
    <name evidence="12" type="ordered locus">Thivi_3377</name>
</gene>
<dbReference type="HOGENOM" id="CLU_033732_1_0_6"/>
<dbReference type="HAMAP" id="MF_00321">
    <property type="entry name" value="GTPase_EngB"/>
    <property type="match status" value="1"/>
</dbReference>
<proteinExistence type="inferred from homology"/>
<dbReference type="Proteomes" id="UP000006062">
    <property type="component" value="Chromosome"/>
</dbReference>
<dbReference type="EMBL" id="CP003154">
    <property type="protein sequence ID" value="AFL75247.1"/>
    <property type="molecule type" value="Genomic_DNA"/>
</dbReference>
<dbReference type="FunFam" id="3.40.50.300:FF:000098">
    <property type="entry name" value="Probable GTP-binding protein EngB"/>
    <property type="match status" value="1"/>
</dbReference>
<evidence type="ECO:0000256" key="10">
    <source>
        <dbReference type="HAMAP-Rule" id="MF_00321"/>
    </source>
</evidence>